<feature type="compositionally biased region" description="Low complexity" evidence="1">
    <location>
        <begin position="271"/>
        <end position="283"/>
    </location>
</feature>
<feature type="compositionally biased region" description="Polar residues" evidence="1">
    <location>
        <begin position="86"/>
        <end position="99"/>
    </location>
</feature>
<dbReference type="EMBL" id="HBIO01015367">
    <property type="protein sequence ID" value="CAE0467005.1"/>
    <property type="molecule type" value="Transcribed_RNA"/>
</dbReference>
<reference evidence="2" key="1">
    <citation type="submission" date="2021-01" db="EMBL/GenBank/DDBJ databases">
        <authorList>
            <person name="Corre E."/>
            <person name="Pelletier E."/>
            <person name="Niang G."/>
            <person name="Scheremetjew M."/>
            <person name="Finn R."/>
            <person name="Kale V."/>
            <person name="Holt S."/>
            <person name="Cochrane G."/>
            <person name="Meng A."/>
            <person name="Brown T."/>
            <person name="Cohen L."/>
        </authorList>
    </citation>
    <scope>NUCLEOTIDE SEQUENCE</scope>
    <source>
        <strain evidence="2">MM31A-1</strain>
    </source>
</reference>
<evidence type="ECO:0008006" key="3">
    <source>
        <dbReference type="Google" id="ProtNLM"/>
    </source>
</evidence>
<feature type="compositionally biased region" description="Basic and acidic residues" evidence="1">
    <location>
        <begin position="110"/>
        <end position="140"/>
    </location>
</feature>
<evidence type="ECO:0000256" key="1">
    <source>
        <dbReference type="SAM" id="MobiDB-lite"/>
    </source>
</evidence>
<proteinExistence type="predicted"/>
<protein>
    <recommendedName>
        <fullName evidence="3">BZIP domain-containing protein</fullName>
    </recommendedName>
</protein>
<feature type="region of interest" description="Disordered" evidence="1">
    <location>
        <begin position="454"/>
        <end position="475"/>
    </location>
</feature>
<sequence length="518" mass="59971">MDEDEERATSKARQNYIEISTTNKMPEQIEGGYQESSTVKNNLHAQANIPYAPETSGYHSSVGATIQQQWVHPDKQNGLQVKGEVASTTAGTDQETTPRGQAKAKSERKKKPESDNQNEKRLERNRRTAQMRRDKQHEDIEAKKQMVVELGNKNNALRQKIHMELQNLVGLGINDTSAIWEKMNHMVSSYTLGRSAPTREDSRSVPPSASMLPVTLPVREELSKALQLLLQQERDKQHPQLLYRDAAHHLCPQGSSPPQSHLGSPSRHFQQPHPQHQHQQLKMEQQRQRLVELLSIRSQQLQEDTVHYKQQSSSDAQLQQFKIEERQTICQDEVALDQMKKYPEYQGSERHGIIRGEEQSRSGGHHYPPQLEEKRQRLLRRDEIALQQRHVQEQRPIDYRWLQLREEELDVDLDLDLEKGQRQKIQDEVTSKTISQDSYEQQVLRNFRQKLSTSGGFTHEEDHQQQQRQQKVQHEYQEIDAPERNELGIAQSLQEDMAPQGRNCLRSTIGRIEDTALG</sequence>
<feature type="region of interest" description="Disordered" evidence="1">
    <location>
        <begin position="77"/>
        <end position="140"/>
    </location>
</feature>
<feature type="region of interest" description="Disordered" evidence="1">
    <location>
        <begin position="249"/>
        <end position="285"/>
    </location>
</feature>
<accession>A0A7S3Q6E6</accession>
<name>A0A7S3Q6E6_9STRA</name>
<feature type="compositionally biased region" description="Polar residues" evidence="1">
    <location>
        <begin position="253"/>
        <end position="269"/>
    </location>
</feature>
<dbReference type="AlphaFoldDB" id="A0A7S3Q6E6"/>
<gene>
    <name evidence="2" type="ORF">CDEB00056_LOCUS11857</name>
</gene>
<organism evidence="2">
    <name type="scientific">Chaetoceros debilis</name>
    <dbReference type="NCBI Taxonomy" id="122233"/>
    <lineage>
        <taxon>Eukaryota</taxon>
        <taxon>Sar</taxon>
        <taxon>Stramenopiles</taxon>
        <taxon>Ochrophyta</taxon>
        <taxon>Bacillariophyta</taxon>
        <taxon>Coscinodiscophyceae</taxon>
        <taxon>Chaetocerotophycidae</taxon>
        <taxon>Chaetocerotales</taxon>
        <taxon>Chaetocerotaceae</taxon>
        <taxon>Chaetoceros</taxon>
    </lineage>
</organism>
<evidence type="ECO:0000313" key="2">
    <source>
        <dbReference type="EMBL" id="CAE0467005.1"/>
    </source>
</evidence>